<feature type="chain" id="PRO_5016260541" evidence="4">
    <location>
        <begin position="30"/>
        <end position="578"/>
    </location>
</feature>
<dbReference type="InterPro" id="IPR011049">
    <property type="entry name" value="Serralysin-like_metalloprot_C"/>
</dbReference>
<dbReference type="Gene3D" id="2.150.10.10">
    <property type="entry name" value="Serralysin-like metalloprotease, C-terminal"/>
    <property type="match status" value="4"/>
</dbReference>
<protein>
    <submittedName>
        <fullName evidence="5">Hemolysin type calcium-binding protein</fullName>
    </submittedName>
</protein>
<feature type="region of interest" description="Disordered" evidence="3">
    <location>
        <begin position="221"/>
        <end position="271"/>
    </location>
</feature>
<feature type="signal peptide" evidence="4">
    <location>
        <begin position="1"/>
        <end position="29"/>
    </location>
</feature>
<keyword evidence="4" id="KW-0732">Signal</keyword>
<evidence type="ECO:0000256" key="4">
    <source>
        <dbReference type="SAM" id="SignalP"/>
    </source>
</evidence>
<feature type="region of interest" description="Disordered" evidence="3">
    <location>
        <begin position="149"/>
        <end position="173"/>
    </location>
</feature>
<proteinExistence type="predicted"/>
<gene>
    <name evidence="5" type="ORF">B0I29_124137</name>
</gene>
<dbReference type="AlphaFoldDB" id="A0A327YZQ7"/>
<evidence type="ECO:0000313" key="6">
    <source>
        <dbReference type="Proteomes" id="UP000249341"/>
    </source>
</evidence>
<dbReference type="Pfam" id="PF00353">
    <property type="entry name" value="HemolysinCabind"/>
    <property type="match status" value="6"/>
</dbReference>
<evidence type="ECO:0000256" key="2">
    <source>
        <dbReference type="ARBA" id="ARBA00022525"/>
    </source>
</evidence>
<evidence type="ECO:0000313" key="5">
    <source>
        <dbReference type="EMBL" id="RAK27247.1"/>
    </source>
</evidence>
<dbReference type="PRINTS" id="PR00313">
    <property type="entry name" value="CABNDNGRPT"/>
</dbReference>
<sequence>MSHSPWLARIGVSLITTVAVGAVAAPASAAPAGVASVSGTSKIVFKAAPGKANSINFSQSGRTITINDSVPLKAGKGCKPVKGDKTKVKCTTKKAPTQITAHLGDKNDALSNRTKINFFGYAGTGDDKLYGGPGYDRLVGDSGNDRIWGGAGNDSLDGSTGNDQIDGGAGTDKVYGSAGSDRLTGGAGNDYVYGGTGNDTLYGGAGNDRVVGEVGHDVINGEAGNDSLDGGAGNDRVLGGTGDDKLYGSDGDDELRGDDGNDKEYGGAGNDRFVQATTTKVDADLFAGGTGKDEVTYAKRETGVTISNNGVAGDDGTMAYEAGKTYQAEHDTISTDIEVLVGGDGSDRILGGPDNDFLYGMLSSDYLNGGAGDDYLNGGGTGINAGNPWADDHGRDDLVGGAGNDRLEKGDLYFGDYDTPSSTPRPVGADVMIGGNTVSYEFADGPVTVDPHNAYGQDGQKGEGDEVSRVGSIIGSPYADVLISMVGDYWGDYLSGKAGDDYLRVDFVSPGCCDGWNGVIVRGGDGADEIDGGDGPDVFLWGSDGETDDGDPDVLSNAGVCHVHSNDTATGCGQVGKL</sequence>
<keyword evidence="2" id="KW-0964">Secreted</keyword>
<keyword evidence="6" id="KW-1185">Reference proteome</keyword>
<accession>A0A327YZQ7</accession>
<dbReference type="PANTHER" id="PTHR38340">
    <property type="entry name" value="S-LAYER PROTEIN"/>
    <property type="match status" value="1"/>
</dbReference>
<dbReference type="GO" id="GO:0005509">
    <property type="term" value="F:calcium ion binding"/>
    <property type="evidence" value="ECO:0007669"/>
    <property type="project" value="InterPro"/>
</dbReference>
<dbReference type="RefSeq" id="WP_181558204.1">
    <property type="nucleotide sequence ID" value="NZ_JACHWI010000005.1"/>
</dbReference>
<reference evidence="5 6" key="1">
    <citation type="submission" date="2018-06" db="EMBL/GenBank/DDBJ databases">
        <title>Genomic Encyclopedia of Type Strains, Phase III (KMG-III): the genomes of soil and plant-associated and newly described type strains.</title>
        <authorList>
            <person name="Whitman W."/>
        </authorList>
    </citation>
    <scope>NUCLEOTIDE SEQUENCE [LARGE SCALE GENOMIC DNA]</scope>
    <source>
        <strain evidence="5 6">CGMCC 4.7090</strain>
    </source>
</reference>
<dbReference type="EMBL" id="QLMJ01000024">
    <property type="protein sequence ID" value="RAK27247.1"/>
    <property type="molecule type" value="Genomic_DNA"/>
</dbReference>
<dbReference type="Proteomes" id="UP000249341">
    <property type="component" value="Unassembled WGS sequence"/>
</dbReference>
<dbReference type="InterPro" id="IPR050557">
    <property type="entry name" value="RTX_toxin/Mannuronan_C5-epim"/>
</dbReference>
<evidence type="ECO:0000256" key="1">
    <source>
        <dbReference type="ARBA" id="ARBA00004613"/>
    </source>
</evidence>
<organism evidence="5 6">
    <name type="scientific">Actinoplanes lutulentus</name>
    <dbReference type="NCBI Taxonomy" id="1287878"/>
    <lineage>
        <taxon>Bacteria</taxon>
        <taxon>Bacillati</taxon>
        <taxon>Actinomycetota</taxon>
        <taxon>Actinomycetes</taxon>
        <taxon>Micromonosporales</taxon>
        <taxon>Micromonosporaceae</taxon>
        <taxon>Actinoplanes</taxon>
    </lineage>
</organism>
<dbReference type="PANTHER" id="PTHR38340:SF1">
    <property type="entry name" value="S-LAYER PROTEIN"/>
    <property type="match status" value="1"/>
</dbReference>
<dbReference type="SUPFAM" id="SSF51120">
    <property type="entry name" value="beta-Roll"/>
    <property type="match status" value="2"/>
</dbReference>
<dbReference type="GO" id="GO:0005576">
    <property type="term" value="C:extracellular region"/>
    <property type="evidence" value="ECO:0007669"/>
    <property type="project" value="UniProtKB-SubCell"/>
</dbReference>
<comment type="subcellular location">
    <subcellularLocation>
        <location evidence="1">Secreted</location>
    </subcellularLocation>
</comment>
<comment type="caution">
    <text evidence="5">The sequence shown here is derived from an EMBL/GenBank/DDBJ whole genome shotgun (WGS) entry which is preliminary data.</text>
</comment>
<evidence type="ECO:0000256" key="3">
    <source>
        <dbReference type="SAM" id="MobiDB-lite"/>
    </source>
</evidence>
<name>A0A327YZQ7_9ACTN</name>
<dbReference type="InterPro" id="IPR001343">
    <property type="entry name" value="Hemolysn_Ca-bd"/>
</dbReference>